<dbReference type="STRING" id="1195763.ABT56_11320"/>
<comment type="caution">
    <text evidence="2">The sequence shown here is derived from an EMBL/GenBank/DDBJ whole genome shotgun (WGS) entry which is preliminary data.</text>
</comment>
<evidence type="ECO:0000256" key="1">
    <source>
        <dbReference type="SAM" id="Phobius"/>
    </source>
</evidence>
<dbReference type="Proteomes" id="UP000036097">
    <property type="component" value="Unassembled WGS sequence"/>
</dbReference>
<keyword evidence="1" id="KW-1133">Transmembrane helix</keyword>
<dbReference type="AlphaFoldDB" id="A0A0J1H184"/>
<organism evidence="2 3">
    <name type="scientific">Photobacterium aquae</name>
    <dbReference type="NCBI Taxonomy" id="1195763"/>
    <lineage>
        <taxon>Bacteria</taxon>
        <taxon>Pseudomonadati</taxon>
        <taxon>Pseudomonadota</taxon>
        <taxon>Gammaproteobacteria</taxon>
        <taxon>Vibrionales</taxon>
        <taxon>Vibrionaceae</taxon>
        <taxon>Photobacterium</taxon>
    </lineage>
</organism>
<accession>A0A0J1H184</accession>
<feature type="transmembrane region" description="Helical" evidence="1">
    <location>
        <begin position="108"/>
        <end position="130"/>
    </location>
</feature>
<protein>
    <submittedName>
        <fullName evidence="2">Membrane protein</fullName>
    </submittedName>
</protein>
<name>A0A0J1H184_9GAMM</name>
<feature type="transmembrane region" description="Helical" evidence="1">
    <location>
        <begin position="142"/>
        <end position="165"/>
    </location>
</feature>
<feature type="transmembrane region" description="Helical" evidence="1">
    <location>
        <begin position="12"/>
        <end position="31"/>
    </location>
</feature>
<reference evidence="2 3" key="1">
    <citation type="submission" date="2015-05" db="EMBL/GenBank/DDBJ databases">
        <title>Photobacterium galathea sp. nov.</title>
        <authorList>
            <person name="Machado H."/>
            <person name="Gram L."/>
        </authorList>
    </citation>
    <scope>NUCLEOTIDE SEQUENCE [LARGE SCALE GENOMIC DNA]</scope>
    <source>
        <strain evidence="2 3">CGMCC 1.12159</strain>
    </source>
</reference>
<keyword evidence="1" id="KW-0812">Transmembrane</keyword>
<evidence type="ECO:0000313" key="2">
    <source>
        <dbReference type="EMBL" id="KLV05549.1"/>
    </source>
</evidence>
<keyword evidence="1" id="KW-0472">Membrane</keyword>
<gene>
    <name evidence="2" type="ORF">ABT56_11320</name>
</gene>
<keyword evidence="3" id="KW-1185">Reference proteome</keyword>
<dbReference type="EMBL" id="LDOT01000013">
    <property type="protein sequence ID" value="KLV05549.1"/>
    <property type="molecule type" value="Genomic_DNA"/>
</dbReference>
<proteinExistence type="predicted"/>
<dbReference type="InterPro" id="IPR021354">
    <property type="entry name" value="DUF2975"/>
</dbReference>
<dbReference type="OrthoDB" id="8479187at2"/>
<dbReference type="PATRIC" id="fig|1195763.3.peg.2381"/>
<dbReference type="RefSeq" id="WP_047878977.1">
    <property type="nucleotide sequence ID" value="NZ_LDOT01000013.1"/>
</dbReference>
<sequence>MSNIQKQSRRVRIIFQCLLIFTPIVVCYYWITINTPYDTLLNTIQFSSKITDYTQQPLSTMTRVWAGAASLLLSGVIMYALIILIRLFRNYEQNNIFTIDNVGYYKKLGFCVFYWVGGSFLYTSVISIILSFNNPPGERLFVIGFTWIDMITLLLGGVIVLISWVMKEGCAIADENSRTI</sequence>
<evidence type="ECO:0000313" key="3">
    <source>
        <dbReference type="Proteomes" id="UP000036097"/>
    </source>
</evidence>
<dbReference type="Pfam" id="PF11188">
    <property type="entry name" value="DUF2975"/>
    <property type="match status" value="1"/>
</dbReference>
<feature type="transmembrane region" description="Helical" evidence="1">
    <location>
        <begin position="64"/>
        <end position="88"/>
    </location>
</feature>